<keyword evidence="2 4" id="KW-0238">DNA-binding</keyword>
<dbReference type="OrthoDB" id="4539286at2"/>
<dbReference type="InterPro" id="IPR036271">
    <property type="entry name" value="Tet_transcr_reg_TetR-rel_C_sf"/>
</dbReference>
<keyword evidence="1" id="KW-0805">Transcription regulation</keyword>
<dbReference type="RefSeq" id="WP_132430282.1">
    <property type="nucleotide sequence ID" value="NZ_SMFZ01000002.1"/>
</dbReference>
<name>A0A4R1HVM5_PSEEN</name>
<evidence type="ECO:0000313" key="7">
    <source>
        <dbReference type="Proteomes" id="UP000295560"/>
    </source>
</evidence>
<protein>
    <submittedName>
        <fullName evidence="6">TetR family transcriptional regulator</fullName>
    </submittedName>
</protein>
<comment type="caution">
    <text evidence="6">The sequence shown here is derived from an EMBL/GenBank/DDBJ whole genome shotgun (WGS) entry which is preliminary data.</text>
</comment>
<dbReference type="SUPFAM" id="SSF46689">
    <property type="entry name" value="Homeodomain-like"/>
    <property type="match status" value="1"/>
</dbReference>
<dbReference type="GO" id="GO:0045892">
    <property type="term" value="P:negative regulation of DNA-templated transcription"/>
    <property type="evidence" value="ECO:0007669"/>
    <property type="project" value="InterPro"/>
</dbReference>
<keyword evidence="7" id="KW-1185">Reference proteome</keyword>
<keyword evidence="3" id="KW-0804">Transcription</keyword>
<evidence type="ECO:0000256" key="3">
    <source>
        <dbReference type="ARBA" id="ARBA00023163"/>
    </source>
</evidence>
<dbReference type="SUPFAM" id="SSF48498">
    <property type="entry name" value="Tetracyclin repressor-like, C-terminal domain"/>
    <property type="match status" value="1"/>
</dbReference>
<evidence type="ECO:0000259" key="5">
    <source>
        <dbReference type="PROSITE" id="PS50977"/>
    </source>
</evidence>
<dbReference type="Gene3D" id="1.10.357.10">
    <property type="entry name" value="Tetracycline Repressor, domain 2"/>
    <property type="match status" value="1"/>
</dbReference>
<dbReference type="InterPro" id="IPR001647">
    <property type="entry name" value="HTH_TetR"/>
</dbReference>
<dbReference type="Pfam" id="PF02909">
    <property type="entry name" value="TetR_C_1"/>
    <property type="match status" value="1"/>
</dbReference>
<evidence type="ECO:0000256" key="1">
    <source>
        <dbReference type="ARBA" id="ARBA00023015"/>
    </source>
</evidence>
<proteinExistence type="predicted"/>
<reference evidence="6 7" key="1">
    <citation type="submission" date="2019-03" db="EMBL/GenBank/DDBJ databases">
        <title>Sequencing the genomes of 1000 actinobacteria strains.</title>
        <authorList>
            <person name="Klenk H.-P."/>
        </authorList>
    </citation>
    <scope>NUCLEOTIDE SEQUENCE [LARGE SCALE GENOMIC DNA]</scope>
    <source>
        <strain evidence="6 7">DSM 44969</strain>
    </source>
</reference>
<dbReference type="InterPro" id="IPR004111">
    <property type="entry name" value="Repressor_TetR_C"/>
</dbReference>
<dbReference type="GO" id="GO:0003677">
    <property type="term" value="F:DNA binding"/>
    <property type="evidence" value="ECO:0007669"/>
    <property type="project" value="UniProtKB-UniRule"/>
</dbReference>
<feature type="DNA-binding region" description="H-T-H motif" evidence="4">
    <location>
        <begin position="36"/>
        <end position="55"/>
    </location>
</feature>
<evidence type="ECO:0000256" key="4">
    <source>
        <dbReference type="PROSITE-ProRule" id="PRU00335"/>
    </source>
</evidence>
<evidence type="ECO:0000256" key="2">
    <source>
        <dbReference type="ARBA" id="ARBA00023125"/>
    </source>
</evidence>
<dbReference type="AlphaFoldDB" id="A0A4R1HVM5"/>
<dbReference type="InterPro" id="IPR009057">
    <property type="entry name" value="Homeodomain-like_sf"/>
</dbReference>
<accession>A0A4R1HVM5</accession>
<dbReference type="EMBL" id="SMFZ01000002">
    <property type="protein sequence ID" value="TCK21542.1"/>
    <property type="molecule type" value="Genomic_DNA"/>
</dbReference>
<gene>
    <name evidence="6" type="ORF">EV378_5530</name>
</gene>
<feature type="domain" description="HTH tetR-type" evidence="5">
    <location>
        <begin position="13"/>
        <end position="73"/>
    </location>
</feature>
<dbReference type="PROSITE" id="PS50977">
    <property type="entry name" value="HTH_TETR_2"/>
    <property type="match status" value="1"/>
</dbReference>
<dbReference type="Proteomes" id="UP000295560">
    <property type="component" value="Unassembled WGS sequence"/>
</dbReference>
<organism evidence="6 7">
    <name type="scientific">Pseudonocardia endophytica</name>
    <dbReference type="NCBI Taxonomy" id="401976"/>
    <lineage>
        <taxon>Bacteria</taxon>
        <taxon>Bacillati</taxon>
        <taxon>Actinomycetota</taxon>
        <taxon>Actinomycetes</taxon>
        <taxon>Pseudonocardiales</taxon>
        <taxon>Pseudonocardiaceae</taxon>
        <taxon>Pseudonocardia</taxon>
    </lineage>
</organism>
<evidence type="ECO:0000313" key="6">
    <source>
        <dbReference type="EMBL" id="TCK21542.1"/>
    </source>
</evidence>
<sequence length="213" mass="23310">MAVEHVRPGRRPGPKPRLSRELIVDAAVEMGVESVSIGAVATTLGVAPAGLYRYISGRDDLVAAGLERILGEAPLPPDDSDWRAFLETEAWTRWSLLLRYAGLVRRYEGRLVWVAARRMERLVRGLTARGFSLTDAMTAVDAVLDLIDDAADQAARLRDPDDPDRPSEPMRAVLDACAPDLRAVVEAIVDDPVRHVERKLALVLDGIGARFAP</sequence>